<name>A0A086STN0_HAPC1</name>
<comment type="similarity">
    <text evidence="1">Belongs to the short-chain dehydrogenases/reductases (SDR) family.</text>
</comment>
<keyword evidence="2" id="KW-0560">Oxidoreductase</keyword>
<evidence type="ECO:0000256" key="1">
    <source>
        <dbReference type="ARBA" id="ARBA00006484"/>
    </source>
</evidence>
<dbReference type="PANTHER" id="PTHR43008">
    <property type="entry name" value="BENZIL REDUCTASE"/>
    <property type="match status" value="1"/>
</dbReference>
<sequence>MQYATGTMTMREAWTKSWDVNVTSTHVITHHFIPLLLESDDPRLVFLASGASSLANSESPHIPVNAVPPKGWPKPPGPMPGMAAYRSAKTGLNMMMREWHRMLKEDGVKVWAVSPGFLATGLGGSPEVMKAMGAGDPAIGGQIVKGVVEGARDADVGKVVAKDNVQPW</sequence>
<dbReference type="SUPFAM" id="SSF51735">
    <property type="entry name" value="NAD(P)-binding Rossmann-fold domains"/>
    <property type="match status" value="1"/>
</dbReference>
<feature type="region of interest" description="Disordered" evidence="3">
    <location>
        <begin position="54"/>
        <end position="73"/>
    </location>
</feature>
<comment type="caution">
    <text evidence="4">The sequence shown here is derived from an EMBL/GenBank/DDBJ whole genome shotgun (WGS) entry which is preliminary data.</text>
</comment>
<reference evidence="5" key="1">
    <citation type="journal article" date="2014" name="Genome Announc.">
        <title>Genome sequence and annotation of Acremonium chrysogenum, producer of the beta-lactam antibiotic cephalosporin C.</title>
        <authorList>
            <person name="Terfehr D."/>
            <person name="Dahlmann T.A."/>
            <person name="Specht T."/>
            <person name="Zadra I."/>
            <person name="Kuernsteiner H."/>
            <person name="Kueck U."/>
        </authorList>
    </citation>
    <scope>NUCLEOTIDE SEQUENCE [LARGE SCALE GENOMIC DNA]</scope>
    <source>
        <strain evidence="5">ATCC 11550 / CBS 779.69 / DSM 880 / IAM 14645 / JCM 23072 / IMI 49137</strain>
    </source>
</reference>
<keyword evidence="5" id="KW-1185">Reference proteome</keyword>
<accession>A0A086STN0</accession>
<evidence type="ECO:0000313" key="5">
    <source>
        <dbReference type="Proteomes" id="UP000029964"/>
    </source>
</evidence>
<dbReference type="HOGENOM" id="CLU_010194_9_6_1"/>
<proteinExistence type="inferred from homology"/>
<protein>
    <submittedName>
        <fullName evidence="4">Uncharacterized protein</fullName>
    </submittedName>
</protein>
<evidence type="ECO:0000256" key="3">
    <source>
        <dbReference type="SAM" id="MobiDB-lite"/>
    </source>
</evidence>
<dbReference type="OrthoDB" id="1933717at2759"/>
<evidence type="ECO:0000256" key="2">
    <source>
        <dbReference type="ARBA" id="ARBA00023002"/>
    </source>
</evidence>
<dbReference type="Proteomes" id="UP000029964">
    <property type="component" value="Unassembled WGS sequence"/>
</dbReference>
<dbReference type="AlphaFoldDB" id="A0A086STN0"/>
<dbReference type="InterPro" id="IPR036291">
    <property type="entry name" value="NAD(P)-bd_dom_sf"/>
</dbReference>
<dbReference type="Pfam" id="PF00106">
    <property type="entry name" value="adh_short"/>
    <property type="match status" value="1"/>
</dbReference>
<gene>
    <name evidence="4" type="ORF">ACRE_088700</name>
</gene>
<dbReference type="GO" id="GO:0016616">
    <property type="term" value="F:oxidoreductase activity, acting on the CH-OH group of donors, NAD or NADP as acceptor"/>
    <property type="evidence" value="ECO:0007669"/>
    <property type="project" value="UniProtKB-ARBA"/>
</dbReference>
<dbReference type="EMBL" id="JPKY01000202">
    <property type="protein sequence ID" value="KFH40462.1"/>
    <property type="molecule type" value="Genomic_DNA"/>
</dbReference>
<organism evidence="4 5">
    <name type="scientific">Hapsidospora chrysogenum (strain ATCC 11550 / CBS 779.69 / DSM 880 / IAM 14645 / JCM 23072 / IMI 49137)</name>
    <name type="common">Acremonium chrysogenum</name>
    <dbReference type="NCBI Taxonomy" id="857340"/>
    <lineage>
        <taxon>Eukaryota</taxon>
        <taxon>Fungi</taxon>
        <taxon>Dikarya</taxon>
        <taxon>Ascomycota</taxon>
        <taxon>Pezizomycotina</taxon>
        <taxon>Sordariomycetes</taxon>
        <taxon>Hypocreomycetidae</taxon>
        <taxon>Hypocreales</taxon>
        <taxon>Bionectriaceae</taxon>
        <taxon>Hapsidospora</taxon>
    </lineage>
</organism>
<dbReference type="Gene3D" id="3.40.50.720">
    <property type="entry name" value="NAD(P)-binding Rossmann-like Domain"/>
    <property type="match status" value="1"/>
</dbReference>
<dbReference type="STRING" id="857340.A0A086STN0"/>
<evidence type="ECO:0000313" key="4">
    <source>
        <dbReference type="EMBL" id="KFH40462.1"/>
    </source>
</evidence>
<dbReference type="GO" id="GO:0050664">
    <property type="term" value="F:oxidoreductase activity, acting on NAD(P)H, oxygen as acceptor"/>
    <property type="evidence" value="ECO:0007669"/>
    <property type="project" value="TreeGrafter"/>
</dbReference>
<dbReference type="InterPro" id="IPR002347">
    <property type="entry name" value="SDR_fam"/>
</dbReference>
<dbReference type="PANTHER" id="PTHR43008:SF8">
    <property type="entry name" value="BENZIL REDUCTASE ((S)-BENZOIN FORMING) IRC24"/>
    <property type="match status" value="1"/>
</dbReference>